<gene>
    <name evidence="2" type="ORF">CI109_102907</name>
</gene>
<organism evidence="2 3">
    <name type="scientific">Kwoniella shandongensis</name>
    <dbReference type="NCBI Taxonomy" id="1734106"/>
    <lineage>
        <taxon>Eukaryota</taxon>
        <taxon>Fungi</taxon>
        <taxon>Dikarya</taxon>
        <taxon>Basidiomycota</taxon>
        <taxon>Agaricomycotina</taxon>
        <taxon>Tremellomycetes</taxon>
        <taxon>Tremellales</taxon>
        <taxon>Cryptococcaceae</taxon>
        <taxon>Kwoniella</taxon>
    </lineage>
</organism>
<dbReference type="Pfam" id="PF05686">
    <property type="entry name" value="Glyco_transf_90"/>
    <property type="match status" value="1"/>
</dbReference>
<reference evidence="2" key="2">
    <citation type="submission" date="2024-01" db="EMBL/GenBank/DDBJ databases">
        <title>Comparative genomics of Cryptococcus and Kwoniella reveals pathogenesis evolution and contrasting modes of karyotype evolution via chromosome fusion or intercentromeric recombination.</title>
        <authorList>
            <person name="Coelho M.A."/>
            <person name="David-Palma M."/>
            <person name="Shea T."/>
            <person name="Bowers K."/>
            <person name="McGinley-Smith S."/>
            <person name="Mohammad A.W."/>
            <person name="Gnirke A."/>
            <person name="Yurkov A.M."/>
            <person name="Nowrousian M."/>
            <person name="Sun S."/>
            <person name="Cuomo C.A."/>
            <person name="Heitman J."/>
        </authorList>
    </citation>
    <scope>NUCLEOTIDE SEQUENCE</scope>
    <source>
        <strain evidence="2">CBS 12478</strain>
    </source>
</reference>
<sequence length="292" mass="33916">MDFCEYPELKRLHGAMSLDYAHRSPSVLKPVLVLSKFPGDASFQTTPMEAYMNITEEDVPFLGVWNEKTDNRLFWRGSTTGGYGGQRDWKESHRMRLHLMINGPKGGDSWWDQQLREVMVPDGESGYKVCPSAEVCKQVSNTIEFGQKVWPEQAAAFKYNLDVDGNGWSSRFHRLLSTGSPVLKFTMFPEWHMHWLTPWYHYIPLKPDYSDLYDIMAFFVGPVDEAGHVDTSKGHDHLAQKIGEAGQRFALDHWSWVDMQAYTFRLLLELQRLHSLDRDMMSYRDPEVQRQT</sequence>
<dbReference type="PANTHER" id="PTHR12203">
    <property type="entry name" value="KDEL LYS-ASP-GLU-LEU CONTAINING - RELATED"/>
    <property type="match status" value="1"/>
</dbReference>
<evidence type="ECO:0000259" key="1">
    <source>
        <dbReference type="SMART" id="SM00672"/>
    </source>
</evidence>
<dbReference type="GeneID" id="43585396"/>
<reference evidence="2" key="1">
    <citation type="submission" date="2017-08" db="EMBL/GenBank/DDBJ databases">
        <authorList>
            <person name="Cuomo C."/>
            <person name="Billmyre B."/>
            <person name="Heitman J."/>
        </authorList>
    </citation>
    <scope>NUCLEOTIDE SEQUENCE</scope>
    <source>
        <strain evidence="2">CBS 12478</strain>
    </source>
</reference>
<dbReference type="KEGG" id="ksn:43585396"/>
<dbReference type="InterPro" id="IPR051091">
    <property type="entry name" value="O-Glucosyltr/Glycosyltrsf_90"/>
</dbReference>
<evidence type="ECO:0000313" key="2">
    <source>
        <dbReference type="EMBL" id="WWD18455.1"/>
    </source>
</evidence>
<evidence type="ECO:0000313" key="3">
    <source>
        <dbReference type="Proteomes" id="UP000322225"/>
    </source>
</evidence>
<accession>A0AAJ8MUZ4</accession>
<dbReference type="PANTHER" id="PTHR12203:SF118">
    <property type="entry name" value="BETA-1,2-XYLOSYLTRANSFERASE 1"/>
    <property type="match status" value="1"/>
</dbReference>
<dbReference type="InterPro" id="IPR006598">
    <property type="entry name" value="CAP10"/>
</dbReference>
<proteinExistence type="predicted"/>
<keyword evidence="3" id="KW-1185">Reference proteome</keyword>
<name>A0AAJ8MUZ4_9TREE</name>
<feature type="domain" description="Glycosyl transferase CAP10" evidence="1">
    <location>
        <begin position="16"/>
        <end position="274"/>
    </location>
</feature>
<dbReference type="Proteomes" id="UP000322225">
    <property type="component" value="Chromosome 5"/>
</dbReference>
<dbReference type="AlphaFoldDB" id="A0AAJ8MUZ4"/>
<dbReference type="EMBL" id="CP144055">
    <property type="protein sequence ID" value="WWD18455.1"/>
    <property type="molecule type" value="Genomic_DNA"/>
</dbReference>
<dbReference type="SMART" id="SM00672">
    <property type="entry name" value="CAP10"/>
    <property type="match status" value="1"/>
</dbReference>
<protein>
    <recommendedName>
        <fullName evidence="1">Glycosyl transferase CAP10 domain-containing protein</fullName>
    </recommendedName>
</protein>
<dbReference type="RefSeq" id="XP_065823284.1">
    <property type="nucleotide sequence ID" value="XM_065967212.1"/>
</dbReference>